<dbReference type="PROSITE" id="PS50003">
    <property type="entry name" value="PH_DOMAIN"/>
    <property type="match status" value="1"/>
</dbReference>
<dbReference type="RefSeq" id="XP_032807586.1">
    <property type="nucleotide sequence ID" value="XM_032951695.1"/>
</dbReference>
<dbReference type="GO" id="GO:0005829">
    <property type="term" value="C:cytosol"/>
    <property type="evidence" value="ECO:0007669"/>
    <property type="project" value="TreeGrafter"/>
</dbReference>
<dbReference type="GeneID" id="116941079"/>
<feature type="region of interest" description="Disordered" evidence="7">
    <location>
        <begin position="333"/>
        <end position="380"/>
    </location>
</feature>
<dbReference type="InterPro" id="IPR037239">
    <property type="entry name" value="OSBP_sf"/>
</dbReference>
<evidence type="ECO:0000256" key="2">
    <source>
        <dbReference type="ARBA" id="ARBA00023055"/>
    </source>
</evidence>
<feature type="region of interest" description="Disordered" evidence="7">
    <location>
        <begin position="484"/>
        <end position="560"/>
    </location>
</feature>
<dbReference type="PANTHER" id="PTHR10972:SF141">
    <property type="entry name" value="OXYSTEROL-BINDING PROTEIN"/>
    <property type="match status" value="1"/>
</dbReference>
<comment type="similarity">
    <text evidence="5">Belongs to the OSBP family.</text>
</comment>
<evidence type="ECO:0000256" key="5">
    <source>
        <dbReference type="RuleBase" id="RU003844"/>
    </source>
</evidence>
<dbReference type="InterPro" id="IPR000648">
    <property type="entry name" value="Oxysterol-bd"/>
</dbReference>
<feature type="compositionally biased region" description="Basic and acidic residues" evidence="7">
    <location>
        <begin position="760"/>
        <end position="775"/>
    </location>
</feature>
<dbReference type="FunFam" id="2.30.29.30:FF:000154">
    <property type="entry name" value="Oxysterol-binding protein"/>
    <property type="match status" value="1"/>
</dbReference>
<feature type="compositionally biased region" description="Low complexity" evidence="7">
    <location>
        <begin position="517"/>
        <end position="536"/>
    </location>
</feature>
<sequence>MWQGVGPTGRASPERGTRLPQAAPSSSCPEPLEGGLSKYTNVVKGWQSSDANQLESVQGPLMKYTNLVQGWQYRYFVLNTETGMLEYFVSEPSSGQKPRGALQLAGAVISPSDEDSHTFTVNAANGEQYRLRGLDAKERQHWVSRLQACVQHHTEAMAKNNPPLKGRSFLLKPGGLTPSPGTRRRMLPTVPAPAPGPAVPPPPRPPAPAPLPLPPLRLARLPGSDQLMDVREMLGGAENQQRQLVSTLESLSAPDKGQRQQEENVTALDRDLLMLKATTAAALRCLSDCLSVLNHQQSLHQPAPPLPAGMQVHWFDPKPAPKEGLKNGVFCPGEEDPTVSRAQASVSGAPDEAKRDVPDEVNFEDEVTDDEEEEEEQLGPVEEQRGVILHLLSQLKLGMDLTRVVLPTFILEKRSLLEMYADLLALPQLLLAVADAATPEERMLAFLRYYLAAVHQGRRGALARKPYNPVLGETFRCSWSVLPDAGDTTGAGESQQQRQQQQAAGPAPAPPAEHSCPGKAPVAAASSSPSRGSDPGVTGQERPPGSACPPRPGRPPQREPPLRLRFTAEQVSHHPPISAFYAECPEKNLCLNAHVWTKSKFMGMSIGVGLIGDGVLQLLDCGEEYTFTLPSAYARSILTVPWLELGGKVHLGCAQTGYSASVTFHTKPFYGGKLHRVTAEVKHVPSGTVVCKAQGEWNGVVEFVHSSGETRSVDAARIPVCRKRVRPVSKQWAFESRRLWQCVTEALRAGDLELATQHKHELEERQRQEERRRAENGTPWSTQYFSKEGEGWVFNHPQVKASLSGYPLPSQP</sequence>
<proteinExistence type="inferred from homology"/>
<feature type="domain" description="PH" evidence="8">
    <location>
        <begin position="54"/>
        <end position="151"/>
    </location>
</feature>
<dbReference type="AlphaFoldDB" id="A0AAJ7SZH8"/>
<dbReference type="Gene3D" id="3.30.70.3490">
    <property type="match status" value="1"/>
</dbReference>
<evidence type="ECO:0000256" key="3">
    <source>
        <dbReference type="ARBA" id="ARBA00023121"/>
    </source>
</evidence>
<keyword evidence="9" id="KW-1185">Reference proteome</keyword>
<protein>
    <recommendedName>
        <fullName evidence="6">Oxysterol-binding protein</fullName>
    </recommendedName>
</protein>
<dbReference type="Gene3D" id="2.30.29.30">
    <property type="entry name" value="Pleckstrin-homology domain (PH domain)/Phosphotyrosine-binding domain (PTB)"/>
    <property type="match status" value="1"/>
</dbReference>
<evidence type="ECO:0000256" key="1">
    <source>
        <dbReference type="ARBA" id="ARBA00022448"/>
    </source>
</evidence>
<organism evidence="9 10">
    <name type="scientific">Petromyzon marinus</name>
    <name type="common">Sea lamprey</name>
    <dbReference type="NCBI Taxonomy" id="7757"/>
    <lineage>
        <taxon>Eukaryota</taxon>
        <taxon>Metazoa</taxon>
        <taxon>Chordata</taxon>
        <taxon>Craniata</taxon>
        <taxon>Vertebrata</taxon>
        <taxon>Cyclostomata</taxon>
        <taxon>Hyperoartia</taxon>
        <taxon>Petromyzontiformes</taxon>
        <taxon>Petromyzontidae</taxon>
        <taxon>Petromyzon</taxon>
    </lineage>
</organism>
<evidence type="ECO:0000313" key="10">
    <source>
        <dbReference type="RefSeq" id="XP_032807586.1"/>
    </source>
</evidence>
<evidence type="ECO:0000256" key="7">
    <source>
        <dbReference type="SAM" id="MobiDB-lite"/>
    </source>
</evidence>
<dbReference type="InterPro" id="IPR018494">
    <property type="entry name" value="Oxysterol-bd_CS"/>
</dbReference>
<dbReference type="SUPFAM" id="SSF144000">
    <property type="entry name" value="Oxysterol-binding protein-like"/>
    <property type="match status" value="1"/>
</dbReference>
<dbReference type="SUPFAM" id="SSF50729">
    <property type="entry name" value="PH domain-like"/>
    <property type="match status" value="1"/>
</dbReference>
<keyword evidence="2 6" id="KW-0445">Lipid transport</keyword>
<feature type="compositionally biased region" description="Low complexity" evidence="7">
    <location>
        <begin position="495"/>
        <end position="506"/>
    </location>
</feature>
<comment type="catalytic activity">
    <reaction evidence="4">
        <text>a 1,2-diacyl-sn-glycero-3-phospho-(1D-myo-inositol 4-phosphate)(out) + a 1,2-diacyl-sn-glycero-3-phospho-L-serine(in) = a 1,2-diacyl-sn-glycero-3-phospho-(1D-myo-inositol 4-phosphate)(in) + a 1,2-diacyl-sn-glycero-3-phospho-L-serine(out)</text>
        <dbReference type="Rhea" id="RHEA:81667"/>
        <dbReference type="ChEBI" id="CHEBI:57262"/>
        <dbReference type="ChEBI" id="CHEBI:58178"/>
    </reaction>
</comment>
<dbReference type="Proteomes" id="UP001318040">
    <property type="component" value="Chromosome 10"/>
</dbReference>
<dbReference type="Gene3D" id="1.10.287.2720">
    <property type="match status" value="1"/>
</dbReference>
<dbReference type="InterPro" id="IPR011993">
    <property type="entry name" value="PH-like_dom_sf"/>
</dbReference>
<dbReference type="GO" id="GO:0006869">
    <property type="term" value="P:lipid transport"/>
    <property type="evidence" value="ECO:0007669"/>
    <property type="project" value="UniProtKB-KW"/>
</dbReference>
<gene>
    <name evidence="10" type="primary">LOC116941079</name>
</gene>
<accession>A0AAJ7SZH8</accession>
<evidence type="ECO:0000256" key="6">
    <source>
        <dbReference type="RuleBase" id="RU003845"/>
    </source>
</evidence>
<dbReference type="Pfam" id="PF00169">
    <property type="entry name" value="PH"/>
    <property type="match status" value="1"/>
</dbReference>
<feature type="compositionally biased region" description="Acidic residues" evidence="7">
    <location>
        <begin position="359"/>
        <end position="377"/>
    </location>
</feature>
<keyword evidence="1 6" id="KW-0813">Transport</keyword>
<feature type="compositionally biased region" description="Pro residues" evidence="7">
    <location>
        <begin position="190"/>
        <end position="211"/>
    </location>
</feature>
<dbReference type="FunFam" id="1.10.287.2720:FF:000001">
    <property type="entry name" value="Oxysterol-binding OBPalpha"/>
    <property type="match status" value="1"/>
</dbReference>
<dbReference type="PROSITE" id="PS01013">
    <property type="entry name" value="OSBP"/>
    <property type="match status" value="1"/>
</dbReference>
<dbReference type="CDD" id="cd13291">
    <property type="entry name" value="PH_ORP10_ORP11"/>
    <property type="match status" value="1"/>
</dbReference>
<dbReference type="PANTHER" id="PTHR10972">
    <property type="entry name" value="OXYSTEROL-BINDING PROTEIN-RELATED"/>
    <property type="match status" value="1"/>
</dbReference>
<dbReference type="CTD" id="114885"/>
<evidence type="ECO:0000256" key="4">
    <source>
        <dbReference type="ARBA" id="ARBA00050284"/>
    </source>
</evidence>
<reference evidence="10" key="1">
    <citation type="submission" date="2025-08" db="UniProtKB">
        <authorList>
            <consortium name="RefSeq"/>
        </authorList>
    </citation>
    <scope>IDENTIFICATION</scope>
    <source>
        <tissue evidence="10">Sperm</tissue>
    </source>
</reference>
<dbReference type="SMART" id="SM00233">
    <property type="entry name" value="PH"/>
    <property type="match status" value="1"/>
</dbReference>
<dbReference type="FunFam" id="3.30.70.3490:FF:000001">
    <property type="entry name" value="Oxysterol-binding protein"/>
    <property type="match status" value="1"/>
</dbReference>
<feature type="region of interest" description="Disordered" evidence="7">
    <location>
        <begin position="158"/>
        <end position="211"/>
    </location>
</feature>
<evidence type="ECO:0000259" key="8">
    <source>
        <dbReference type="PROSITE" id="PS50003"/>
    </source>
</evidence>
<keyword evidence="3" id="KW-0446">Lipid-binding</keyword>
<feature type="compositionally biased region" description="Pro residues" evidence="7">
    <location>
        <begin position="546"/>
        <end position="555"/>
    </location>
</feature>
<name>A0AAJ7SZH8_PETMA</name>
<evidence type="ECO:0000313" key="9">
    <source>
        <dbReference type="Proteomes" id="UP001318040"/>
    </source>
</evidence>
<feature type="region of interest" description="Disordered" evidence="7">
    <location>
        <begin position="760"/>
        <end position="783"/>
    </location>
</feature>
<dbReference type="Pfam" id="PF01237">
    <property type="entry name" value="Oxysterol_BP"/>
    <property type="match status" value="2"/>
</dbReference>
<dbReference type="GO" id="GO:0016020">
    <property type="term" value="C:membrane"/>
    <property type="evidence" value="ECO:0007669"/>
    <property type="project" value="TreeGrafter"/>
</dbReference>
<dbReference type="Gene3D" id="2.40.160.120">
    <property type="match status" value="1"/>
</dbReference>
<dbReference type="InterPro" id="IPR001849">
    <property type="entry name" value="PH_domain"/>
</dbReference>
<feature type="region of interest" description="Disordered" evidence="7">
    <location>
        <begin position="1"/>
        <end position="34"/>
    </location>
</feature>
<dbReference type="KEGG" id="pmrn:116941079"/>
<dbReference type="GO" id="GO:0032934">
    <property type="term" value="F:sterol binding"/>
    <property type="evidence" value="ECO:0007669"/>
    <property type="project" value="TreeGrafter"/>
</dbReference>